<evidence type="ECO:0000313" key="3">
    <source>
        <dbReference type="Proteomes" id="UP001165074"/>
    </source>
</evidence>
<organism evidence="2 3">
    <name type="scientific">Actinoallomurus iriomotensis</name>
    <dbReference type="NCBI Taxonomy" id="478107"/>
    <lineage>
        <taxon>Bacteria</taxon>
        <taxon>Bacillati</taxon>
        <taxon>Actinomycetota</taxon>
        <taxon>Actinomycetes</taxon>
        <taxon>Streptosporangiales</taxon>
        <taxon>Thermomonosporaceae</taxon>
        <taxon>Actinoallomurus</taxon>
    </lineage>
</organism>
<evidence type="ECO:0000256" key="1">
    <source>
        <dbReference type="SAM" id="MobiDB-lite"/>
    </source>
</evidence>
<dbReference type="AlphaFoldDB" id="A0A9W6S663"/>
<reference evidence="2" key="1">
    <citation type="submission" date="2023-03" db="EMBL/GenBank/DDBJ databases">
        <title>Actinoallomurus iriomotensis NBRC 103684.</title>
        <authorList>
            <person name="Ichikawa N."/>
            <person name="Sato H."/>
            <person name="Tonouchi N."/>
        </authorList>
    </citation>
    <scope>NUCLEOTIDE SEQUENCE</scope>
    <source>
        <strain evidence="2">NBRC 103684</strain>
    </source>
</reference>
<feature type="region of interest" description="Disordered" evidence="1">
    <location>
        <begin position="1"/>
        <end position="46"/>
    </location>
</feature>
<comment type="caution">
    <text evidence="2">The sequence shown here is derived from an EMBL/GenBank/DDBJ whole genome shotgun (WGS) entry which is preliminary data.</text>
</comment>
<protein>
    <submittedName>
        <fullName evidence="2">Uncharacterized protein</fullName>
    </submittedName>
</protein>
<dbReference type="EMBL" id="BSTK01000006">
    <property type="protein sequence ID" value="GLY86442.1"/>
    <property type="molecule type" value="Genomic_DNA"/>
</dbReference>
<feature type="compositionally biased region" description="Basic and acidic residues" evidence="1">
    <location>
        <begin position="1"/>
        <end position="30"/>
    </location>
</feature>
<sequence>MDGGRRDRGGTAEPGRAERPARRGEHRRGEQGAGCHLHGGTSPKVWDSRAAFEGDGRVDARKASRYVL</sequence>
<proteinExistence type="predicted"/>
<evidence type="ECO:0000313" key="2">
    <source>
        <dbReference type="EMBL" id="GLY86442.1"/>
    </source>
</evidence>
<dbReference type="Proteomes" id="UP001165074">
    <property type="component" value="Unassembled WGS sequence"/>
</dbReference>
<accession>A0A9W6S663</accession>
<name>A0A9W6S663_9ACTN</name>
<keyword evidence="3" id="KW-1185">Reference proteome</keyword>
<gene>
    <name evidence="2" type="ORF">Airi02_043710</name>
</gene>